<dbReference type="AlphaFoldDB" id="A0A1W6MY05"/>
<keyword evidence="2" id="KW-1185">Reference proteome</keyword>
<dbReference type="STRING" id="655015.B1812_16740"/>
<dbReference type="Proteomes" id="UP000193978">
    <property type="component" value="Chromosome"/>
</dbReference>
<evidence type="ECO:0000313" key="2">
    <source>
        <dbReference type="Proteomes" id="UP000193978"/>
    </source>
</evidence>
<dbReference type="EMBL" id="CP019948">
    <property type="protein sequence ID" value="ARN82458.1"/>
    <property type="molecule type" value="Genomic_DNA"/>
</dbReference>
<dbReference type="OrthoDB" id="6057563at2"/>
<dbReference type="KEGG" id="mbry:B1812_16740"/>
<sequence length="162" mass="18006">MNIEIPVEGEGLADIELLTVEAGEPISALAVAFAAKSGIAVEELLVFEEDGEGPLVLDLLIEEGRGEITHHVHRVRKIEVVVFYNGEEARKEFPPSARVQRVLDWAVKVEKFHIDPPVAPEMELALHNTTTELPKRAHIGRYVKHPHHKLDLDLIRGVIPNG</sequence>
<gene>
    <name evidence="1" type="ORF">B1812_16740</name>
</gene>
<dbReference type="RefSeq" id="WP_085772587.1">
    <property type="nucleotide sequence ID" value="NZ_AP027149.1"/>
</dbReference>
<accession>A0A1W6MY05</accession>
<proteinExistence type="predicted"/>
<evidence type="ECO:0000313" key="1">
    <source>
        <dbReference type="EMBL" id="ARN82458.1"/>
    </source>
</evidence>
<protein>
    <submittedName>
        <fullName evidence="1">Uncharacterized protein</fullName>
    </submittedName>
</protein>
<name>A0A1W6MY05_9HYPH</name>
<organism evidence="1 2">
    <name type="scientific">Methylocystis bryophila</name>
    <dbReference type="NCBI Taxonomy" id="655015"/>
    <lineage>
        <taxon>Bacteria</taxon>
        <taxon>Pseudomonadati</taxon>
        <taxon>Pseudomonadota</taxon>
        <taxon>Alphaproteobacteria</taxon>
        <taxon>Hyphomicrobiales</taxon>
        <taxon>Methylocystaceae</taxon>
        <taxon>Methylocystis</taxon>
    </lineage>
</organism>
<reference evidence="1 2" key="1">
    <citation type="submission" date="2017-02" db="EMBL/GenBank/DDBJ databases">
        <authorList>
            <person name="Peterson S.W."/>
        </authorList>
    </citation>
    <scope>NUCLEOTIDE SEQUENCE [LARGE SCALE GENOMIC DNA]</scope>
    <source>
        <strain evidence="1 2">S285</strain>
    </source>
</reference>